<dbReference type="GO" id="GO:0005739">
    <property type="term" value="C:mitochondrion"/>
    <property type="evidence" value="ECO:0007669"/>
    <property type="project" value="UniProtKB-ARBA"/>
</dbReference>
<evidence type="ECO:0000256" key="9">
    <source>
        <dbReference type="ARBA" id="ARBA00049010"/>
    </source>
</evidence>
<comment type="catalytic activity">
    <reaction evidence="9">
        <text>a ubiquinone + NADH + H(+) = a ubiquinol + NAD(+)</text>
        <dbReference type="Rhea" id="RHEA:23152"/>
        <dbReference type="Rhea" id="RHEA-COMP:9565"/>
        <dbReference type="Rhea" id="RHEA-COMP:9566"/>
        <dbReference type="ChEBI" id="CHEBI:15378"/>
        <dbReference type="ChEBI" id="CHEBI:16389"/>
        <dbReference type="ChEBI" id="CHEBI:17976"/>
        <dbReference type="ChEBI" id="CHEBI:57540"/>
        <dbReference type="ChEBI" id="CHEBI:57945"/>
    </reaction>
</comment>
<dbReference type="InterPro" id="IPR045024">
    <property type="entry name" value="NDH-2"/>
</dbReference>
<organism evidence="14 15">
    <name type="scientific">Puccinia graminis f. sp. tritici</name>
    <dbReference type="NCBI Taxonomy" id="56615"/>
    <lineage>
        <taxon>Eukaryota</taxon>
        <taxon>Fungi</taxon>
        <taxon>Dikarya</taxon>
        <taxon>Basidiomycota</taxon>
        <taxon>Pucciniomycotina</taxon>
        <taxon>Pucciniomycetes</taxon>
        <taxon>Pucciniales</taxon>
        <taxon>Pucciniaceae</taxon>
        <taxon>Puccinia</taxon>
    </lineage>
</organism>
<dbReference type="EC" id="1.6.5.9" evidence="2"/>
<feature type="domain" description="FAD/NAD(P)-binding" evidence="12">
    <location>
        <begin position="137"/>
        <end position="467"/>
    </location>
</feature>
<dbReference type="PRINTS" id="PR00368">
    <property type="entry name" value="FADPNR"/>
</dbReference>
<comment type="catalytic activity">
    <reaction evidence="8">
        <text>a quinone + NADH + H(+) = a quinol + NAD(+)</text>
        <dbReference type="Rhea" id="RHEA:46160"/>
        <dbReference type="ChEBI" id="CHEBI:15378"/>
        <dbReference type="ChEBI" id="CHEBI:24646"/>
        <dbReference type="ChEBI" id="CHEBI:57540"/>
        <dbReference type="ChEBI" id="CHEBI:57945"/>
        <dbReference type="ChEBI" id="CHEBI:132124"/>
        <dbReference type="EC" id="1.6.5.9"/>
    </reaction>
</comment>
<feature type="coiled-coil region" evidence="10">
    <location>
        <begin position="480"/>
        <end position="509"/>
    </location>
</feature>
<keyword evidence="4" id="KW-0274">FAD</keyword>
<keyword evidence="10" id="KW-0175">Coiled coil</keyword>
<evidence type="ECO:0000256" key="2">
    <source>
        <dbReference type="ARBA" id="ARBA00012637"/>
    </source>
</evidence>
<evidence type="ECO:0000313" key="14">
    <source>
        <dbReference type="EMBL" id="KAA1129238.1"/>
    </source>
</evidence>
<evidence type="ECO:0000259" key="12">
    <source>
        <dbReference type="Pfam" id="PF07992"/>
    </source>
</evidence>
<dbReference type="Pfam" id="PF07992">
    <property type="entry name" value="Pyr_redox_2"/>
    <property type="match status" value="1"/>
</dbReference>
<evidence type="ECO:0000256" key="11">
    <source>
        <dbReference type="SAM" id="MobiDB-lite"/>
    </source>
</evidence>
<evidence type="ECO:0000313" key="15">
    <source>
        <dbReference type="Proteomes" id="UP000325313"/>
    </source>
</evidence>
<dbReference type="PANTHER" id="PTHR43706:SF47">
    <property type="entry name" value="EXTERNAL NADH-UBIQUINONE OXIDOREDUCTASE 1, MITOCHONDRIAL-RELATED"/>
    <property type="match status" value="1"/>
</dbReference>
<evidence type="ECO:0000256" key="1">
    <source>
        <dbReference type="ARBA" id="ARBA00005272"/>
    </source>
</evidence>
<feature type="domain" description="External alternative NADH-ubiquinone oxidoreductase-like C-terminal" evidence="13">
    <location>
        <begin position="518"/>
        <end position="581"/>
    </location>
</feature>
<reference evidence="14 15" key="1">
    <citation type="submission" date="2019-05" db="EMBL/GenBank/DDBJ databases">
        <title>Emergence of the Ug99 lineage of the wheat stem rust pathogen through somatic hybridization.</title>
        <authorList>
            <person name="Li F."/>
            <person name="Upadhyaya N.M."/>
            <person name="Sperschneider J."/>
            <person name="Matny O."/>
            <person name="Nguyen-Phuc H."/>
            <person name="Mago R."/>
            <person name="Raley C."/>
            <person name="Miller M.E."/>
            <person name="Silverstein K.A.T."/>
            <person name="Henningsen E."/>
            <person name="Hirsch C.D."/>
            <person name="Visser B."/>
            <person name="Pretorius Z.A."/>
            <person name="Steffenson B.J."/>
            <person name="Schwessinger B."/>
            <person name="Dodds P.N."/>
            <person name="Figueroa M."/>
        </authorList>
    </citation>
    <scope>NUCLEOTIDE SEQUENCE [LARGE SCALE GENOMIC DNA]</scope>
    <source>
        <strain evidence="14 15">Ug99</strain>
    </source>
</reference>
<protein>
    <recommendedName>
        <fullName evidence="2">NADH:ubiquinone reductase (non-electrogenic)</fullName>
        <ecNumber evidence="2">1.6.5.9</ecNumber>
    </recommendedName>
</protein>
<sequence length="600" mass="67533">MHICLVWWDFYYAGHQRLALLQVSPAGTSVRIVRTEGHDRWLSTSKPNQISFGRADHQQSNISSAQQTAPLPGSKIHPEEPSSVPPPPKLKRPTHRLRNFARTVLVLVLSASGYVVWRAWDERNPPEQLPHDPEKKTIVVLGNGWGASSFLKGLDTEHFNVVVISPRNYFCFTPLLPSVTVGTIEPRSVIEPTRFITRHKQRAVHCFEATATEVDPKKKTVRFTDESEIKGDVTETEIGYDYLIYAVGAENNTFGIPGVREHGCFLKELNDAEKIRKKLMDCIETATFKDQSPSEVDRLLHMVVVGGGPTGVEYAAELHDFLVDDLSRWYPEIAGKVKITLIEALPNVLPMFSKQLIDYTTQTFMSNRINVLTKTMVKQVHPKSITALDENKQLMEIPYGLLVWATGNTSRELTRQLMAALPEHQTQRRGLLVDDDLSVLGADGIYALGDCTATSYAPTAQAASQQGQYLARRFGLMAKREKLENQLVLAKQNGNLEEQEATLKSINRTNLKEFKYSHQGSLAYIGSDKAIADLPFFNGNIATGGVATYFFWRSAYVSMAFSFRNRVLVCTDWVKVKLFGRTTKKTDYRVHVWCLVKSEE</sequence>
<dbReference type="InterPro" id="IPR054585">
    <property type="entry name" value="NDH2-like_C"/>
</dbReference>
<feature type="region of interest" description="Disordered" evidence="11">
    <location>
        <begin position="44"/>
        <end position="93"/>
    </location>
</feature>
<comment type="caution">
    <text evidence="14">The sequence shown here is derived from an EMBL/GenBank/DDBJ whole genome shotgun (WGS) entry which is preliminary data.</text>
</comment>
<evidence type="ECO:0000256" key="3">
    <source>
        <dbReference type="ARBA" id="ARBA00022630"/>
    </source>
</evidence>
<dbReference type="Proteomes" id="UP000325313">
    <property type="component" value="Unassembled WGS sequence"/>
</dbReference>
<feature type="compositionally biased region" description="Polar residues" evidence="11">
    <location>
        <begin position="58"/>
        <end position="69"/>
    </location>
</feature>
<evidence type="ECO:0000256" key="7">
    <source>
        <dbReference type="ARBA" id="ARBA00023027"/>
    </source>
</evidence>
<name>A0A5B0RV13_PUCGR</name>
<evidence type="ECO:0000259" key="13">
    <source>
        <dbReference type="Pfam" id="PF22366"/>
    </source>
</evidence>
<dbReference type="Pfam" id="PF22366">
    <property type="entry name" value="NDH2_C"/>
    <property type="match status" value="1"/>
</dbReference>
<keyword evidence="6" id="KW-0560">Oxidoreductase</keyword>
<accession>A0A5B0RV13</accession>
<dbReference type="PANTHER" id="PTHR43706">
    <property type="entry name" value="NADH DEHYDROGENASE"/>
    <property type="match status" value="1"/>
</dbReference>
<dbReference type="Gene3D" id="3.50.50.100">
    <property type="match status" value="1"/>
</dbReference>
<proteinExistence type="inferred from homology"/>
<evidence type="ECO:0000256" key="5">
    <source>
        <dbReference type="ARBA" id="ARBA00022946"/>
    </source>
</evidence>
<evidence type="ECO:0000256" key="10">
    <source>
        <dbReference type="SAM" id="Coils"/>
    </source>
</evidence>
<dbReference type="InterPro" id="IPR023753">
    <property type="entry name" value="FAD/NAD-binding_dom"/>
</dbReference>
<gene>
    <name evidence="14" type="primary">NDE1_1</name>
    <name evidence="14" type="ORF">PGTUg99_017857</name>
</gene>
<keyword evidence="14" id="KW-0830">Ubiquinone</keyword>
<dbReference type="InterPro" id="IPR036188">
    <property type="entry name" value="FAD/NAD-bd_sf"/>
</dbReference>
<keyword evidence="3" id="KW-0285">Flavoprotein</keyword>
<keyword evidence="7" id="KW-0520">NAD</keyword>
<dbReference type="AlphaFoldDB" id="A0A5B0RV13"/>
<comment type="similarity">
    <text evidence="1">Belongs to the NADH dehydrogenase family.</text>
</comment>
<keyword evidence="5" id="KW-0809">Transit peptide</keyword>
<dbReference type="GO" id="GO:0050136">
    <property type="term" value="F:NADH dehydrogenase (quinone) (non-electrogenic) activity"/>
    <property type="evidence" value="ECO:0007669"/>
    <property type="project" value="UniProtKB-EC"/>
</dbReference>
<evidence type="ECO:0000256" key="6">
    <source>
        <dbReference type="ARBA" id="ARBA00023002"/>
    </source>
</evidence>
<evidence type="ECO:0000256" key="4">
    <source>
        <dbReference type="ARBA" id="ARBA00022827"/>
    </source>
</evidence>
<evidence type="ECO:0000256" key="8">
    <source>
        <dbReference type="ARBA" id="ARBA00047599"/>
    </source>
</evidence>
<dbReference type="SUPFAM" id="SSF51905">
    <property type="entry name" value="FAD/NAD(P)-binding domain"/>
    <property type="match status" value="2"/>
</dbReference>
<dbReference type="EMBL" id="VDEP01000137">
    <property type="protein sequence ID" value="KAA1129238.1"/>
    <property type="molecule type" value="Genomic_DNA"/>
</dbReference>